<feature type="domain" description="Methionyl/Valyl/Leucyl/Isoleucyl-tRNA synthetase anticodon-binding" evidence="11">
    <location>
        <begin position="126"/>
        <end position="236"/>
    </location>
</feature>
<feature type="non-terminal residue" evidence="12">
    <location>
        <position position="1"/>
    </location>
</feature>
<evidence type="ECO:0000313" key="13">
    <source>
        <dbReference type="Proteomes" id="UP001184693"/>
    </source>
</evidence>
<organism evidence="12 13">
    <name type="scientific">Streptococcus pneumoniae</name>
    <dbReference type="NCBI Taxonomy" id="1313"/>
    <lineage>
        <taxon>Bacteria</taxon>
        <taxon>Bacillati</taxon>
        <taxon>Bacillota</taxon>
        <taxon>Bacilli</taxon>
        <taxon>Lactobacillales</taxon>
        <taxon>Streptococcaceae</taxon>
        <taxon>Streptococcus</taxon>
    </lineage>
</organism>
<evidence type="ECO:0000256" key="6">
    <source>
        <dbReference type="ARBA" id="ARBA00022840"/>
    </source>
</evidence>
<accession>A0AAP5J586</accession>
<dbReference type="InterPro" id="IPR002302">
    <property type="entry name" value="Leu-tRNA-ligase"/>
</dbReference>
<comment type="similarity">
    <text evidence="1">Belongs to the class-I aminoacyl-tRNA synthetase family.</text>
</comment>
<evidence type="ECO:0000256" key="5">
    <source>
        <dbReference type="ARBA" id="ARBA00022741"/>
    </source>
</evidence>
<keyword evidence="5" id="KW-0547">Nucleotide-binding</keyword>
<reference evidence="12" key="1">
    <citation type="submission" date="2023-06" db="EMBL/GenBank/DDBJ databases">
        <title>PCVPA Blantyre Malawi Pneumococcal carriage surveillance isolates.</title>
        <authorList>
            <person name="Obolski U."/>
            <person name="Swarthout T.D."/>
            <person name="Kalizang'Oma A."/>
            <person name="Mwalukomo T.S."/>
            <person name="Cave R."/>
            <person name="Brown C."/>
            <person name="Cornick J."/>
            <person name="Kamng'Ona A."/>
            <person name="Msefula J."/>
            <person name="French N."/>
            <person name="Hyderman R."/>
        </authorList>
    </citation>
    <scope>NUCLEOTIDE SEQUENCE</scope>
    <source>
        <strain evidence="12">BVY8TH</strain>
    </source>
</reference>
<evidence type="ECO:0000313" key="12">
    <source>
        <dbReference type="EMBL" id="MDS8037624.1"/>
    </source>
</evidence>
<keyword evidence="3" id="KW-0963">Cytoplasm</keyword>
<name>A0AAP5J586_STREE</name>
<evidence type="ECO:0000256" key="8">
    <source>
        <dbReference type="ARBA" id="ARBA00023146"/>
    </source>
</evidence>
<evidence type="ECO:0000256" key="9">
    <source>
        <dbReference type="ARBA" id="ARBA00047469"/>
    </source>
</evidence>
<dbReference type="SUPFAM" id="SSF52374">
    <property type="entry name" value="Nucleotidylyl transferase"/>
    <property type="match status" value="1"/>
</dbReference>
<sequence length="275" mass="30927">EPFQKLFNQGMILGTSYRDHRGALVTTDKVEKRDGSFFHVETGEELEQAPAKMSKSLKNVVNPDDVVEQYGADTLRVYEMFMGPLDASIAWSEEGLEGSRKFLDRVYRLITSKEILAENNGALDKAYNETVKAVTEQIESLKFNTAIAQLMVFVNAANKEDKLYIDYAKGFIQLIAPFAPHLAEELWQTVAETGESISYVAWPTWDESKLVEDEIEIVVQIKGKVRAKLMVAKDLSREELQEIALADEKVKAEIDGKEIVKVIAVPNKLVNIVVK</sequence>
<evidence type="ECO:0000256" key="7">
    <source>
        <dbReference type="ARBA" id="ARBA00022917"/>
    </source>
</evidence>
<protein>
    <recommendedName>
        <fullName evidence="2">leucine--tRNA ligase</fullName>
        <ecNumber evidence="2">6.1.1.4</ecNumber>
    </recommendedName>
</protein>
<proteinExistence type="inferred from homology"/>
<feature type="domain" description="Aminoacyl-tRNA synthetase class Ia" evidence="10">
    <location>
        <begin position="51"/>
        <end position="80"/>
    </location>
</feature>
<comment type="catalytic activity">
    <reaction evidence="9">
        <text>tRNA(Leu) + L-leucine + ATP = L-leucyl-tRNA(Leu) + AMP + diphosphate</text>
        <dbReference type="Rhea" id="RHEA:11688"/>
        <dbReference type="Rhea" id="RHEA-COMP:9613"/>
        <dbReference type="Rhea" id="RHEA-COMP:9622"/>
        <dbReference type="ChEBI" id="CHEBI:30616"/>
        <dbReference type="ChEBI" id="CHEBI:33019"/>
        <dbReference type="ChEBI" id="CHEBI:57427"/>
        <dbReference type="ChEBI" id="CHEBI:78442"/>
        <dbReference type="ChEBI" id="CHEBI:78494"/>
        <dbReference type="ChEBI" id="CHEBI:456215"/>
        <dbReference type="EC" id="6.1.1.4"/>
    </reaction>
</comment>
<dbReference type="GO" id="GO:0004823">
    <property type="term" value="F:leucine-tRNA ligase activity"/>
    <property type="evidence" value="ECO:0007669"/>
    <property type="project" value="UniProtKB-EC"/>
</dbReference>
<dbReference type="GO" id="GO:0005524">
    <property type="term" value="F:ATP binding"/>
    <property type="evidence" value="ECO:0007669"/>
    <property type="project" value="UniProtKB-KW"/>
</dbReference>
<dbReference type="InterPro" id="IPR002300">
    <property type="entry name" value="aa-tRNA-synth_Ia"/>
</dbReference>
<dbReference type="InterPro" id="IPR013155">
    <property type="entry name" value="M/V/L/I-tRNA-synth_anticd-bd"/>
</dbReference>
<evidence type="ECO:0000256" key="4">
    <source>
        <dbReference type="ARBA" id="ARBA00022598"/>
    </source>
</evidence>
<dbReference type="SUPFAM" id="SSF47323">
    <property type="entry name" value="Anticodon-binding domain of a subclass of class I aminoacyl-tRNA synthetases"/>
    <property type="match status" value="1"/>
</dbReference>
<dbReference type="InterPro" id="IPR009080">
    <property type="entry name" value="tRNAsynth_Ia_anticodon-bd"/>
</dbReference>
<dbReference type="Gene3D" id="1.10.730.10">
    <property type="entry name" value="Isoleucyl-tRNA Synthetase, Domain 1"/>
    <property type="match status" value="1"/>
</dbReference>
<keyword evidence="7" id="KW-0648">Protein biosynthesis</keyword>
<dbReference type="PANTHER" id="PTHR43740:SF2">
    <property type="entry name" value="LEUCINE--TRNA LIGASE, MITOCHONDRIAL"/>
    <property type="match status" value="1"/>
</dbReference>
<dbReference type="FunFam" id="1.10.730.10:FF:000011">
    <property type="entry name" value="Leucine--tRNA ligase chloroplastic/mitochondrial"/>
    <property type="match status" value="1"/>
</dbReference>
<dbReference type="EC" id="6.1.1.4" evidence="2"/>
<keyword evidence="4 12" id="KW-0436">Ligase</keyword>
<keyword evidence="6" id="KW-0067">ATP-binding</keyword>
<evidence type="ECO:0000259" key="10">
    <source>
        <dbReference type="Pfam" id="PF00133"/>
    </source>
</evidence>
<dbReference type="AlphaFoldDB" id="A0AAP5J586"/>
<dbReference type="EMBL" id="JAVPGZ010000032">
    <property type="protein sequence ID" value="MDS8037624.1"/>
    <property type="molecule type" value="Genomic_DNA"/>
</dbReference>
<evidence type="ECO:0000259" key="11">
    <source>
        <dbReference type="Pfam" id="PF08264"/>
    </source>
</evidence>
<dbReference type="GO" id="GO:0006429">
    <property type="term" value="P:leucyl-tRNA aminoacylation"/>
    <property type="evidence" value="ECO:0007669"/>
    <property type="project" value="InterPro"/>
</dbReference>
<dbReference type="Pfam" id="PF00133">
    <property type="entry name" value="tRNA-synt_1"/>
    <property type="match status" value="1"/>
</dbReference>
<comment type="caution">
    <text evidence="12">The sequence shown here is derived from an EMBL/GenBank/DDBJ whole genome shotgun (WGS) entry which is preliminary data.</text>
</comment>
<evidence type="ECO:0000256" key="3">
    <source>
        <dbReference type="ARBA" id="ARBA00022490"/>
    </source>
</evidence>
<evidence type="ECO:0000256" key="1">
    <source>
        <dbReference type="ARBA" id="ARBA00005594"/>
    </source>
</evidence>
<gene>
    <name evidence="12" type="ORF">RLG82_00895</name>
</gene>
<evidence type="ECO:0000256" key="2">
    <source>
        <dbReference type="ARBA" id="ARBA00013164"/>
    </source>
</evidence>
<dbReference type="Proteomes" id="UP001184693">
    <property type="component" value="Unassembled WGS sequence"/>
</dbReference>
<dbReference type="GO" id="GO:0005829">
    <property type="term" value="C:cytosol"/>
    <property type="evidence" value="ECO:0007669"/>
    <property type="project" value="TreeGrafter"/>
</dbReference>
<dbReference type="CDD" id="cd07958">
    <property type="entry name" value="Anticodon_Ia_Leu_BEm"/>
    <property type="match status" value="1"/>
</dbReference>
<dbReference type="PANTHER" id="PTHR43740">
    <property type="entry name" value="LEUCYL-TRNA SYNTHETASE"/>
    <property type="match status" value="1"/>
</dbReference>
<keyword evidence="8" id="KW-0030">Aminoacyl-tRNA synthetase</keyword>
<dbReference type="Pfam" id="PF08264">
    <property type="entry name" value="Anticodon_1"/>
    <property type="match status" value="1"/>
</dbReference>